<reference evidence="3" key="1">
    <citation type="submission" date="2020-11" db="EMBL/GenBank/DDBJ databases">
        <title>Adaptations for nitrogen fixation in a non-lichenized fungal sporocarp promotes dispersal by wood-feeding termites.</title>
        <authorList>
            <consortium name="DOE Joint Genome Institute"/>
            <person name="Koch R.A."/>
            <person name="Yoon G."/>
            <person name="Arayal U."/>
            <person name="Lail K."/>
            <person name="Amirebrahimi M."/>
            <person name="Labutti K."/>
            <person name="Lipzen A."/>
            <person name="Riley R."/>
            <person name="Barry K."/>
            <person name="Henrissat B."/>
            <person name="Grigoriev I.V."/>
            <person name="Herr J.R."/>
            <person name="Aime M.C."/>
        </authorList>
    </citation>
    <scope>NUCLEOTIDE SEQUENCE</scope>
    <source>
        <strain evidence="3">MCA 3950</strain>
    </source>
</reference>
<organism evidence="3 4">
    <name type="scientific">Guyanagaster necrorhizus</name>
    <dbReference type="NCBI Taxonomy" id="856835"/>
    <lineage>
        <taxon>Eukaryota</taxon>
        <taxon>Fungi</taxon>
        <taxon>Dikarya</taxon>
        <taxon>Basidiomycota</taxon>
        <taxon>Agaricomycotina</taxon>
        <taxon>Agaricomycetes</taxon>
        <taxon>Agaricomycetidae</taxon>
        <taxon>Agaricales</taxon>
        <taxon>Marasmiineae</taxon>
        <taxon>Physalacriaceae</taxon>
        <taxon>Guyanagaster</taxon>
    </lineage>
</organism>
<dbReference type="Gene3D" id="3.80.10.10">
    <property type="entry name" value="Ribonuclease Inhibitor"/>
    <property type="match status" value="1"/>
</dbReference>
<dbReference type="PANTHER" id="PTHR38926">
    <property type="entry name" value="F-BOX DOMAIN CONTAINING PROTEIN, EXPRESSED"/>
    <property type="match status" value="1"/>
</dbReference>
<evidence type="ECO:0000313" key="3">
    <source>
        <dbReference type="EMBL" id="KAG7450581.1"/>
    </source>
</evidence>
<dbReference type="SUPFAM" id="SSF52058">
    <property type="entry name" value="L domain-like"/>
    <property type="match status" value="1"/>
</dbReference>
<dbReference type="AlphaFoldDB" id="A0A9P7W3F5"/>
<dbReference type="EMBL" id="MU250526">
    <property type="protein sequence ID" value="KAG7450581.1"/>
    <property type="molecule type" value="Genomic_DNA"/>
</dbReference>
<feature type="compositionally biased region" description="Acidic residues" evidence="1">
    <location>
        <begin position="445"/>
        <end position="477"/>
    </location>
</feature>
<dbReference type="PANTHER" id="PTHR38926:SF5">
    <property type="entry name" value="F-BOX AND LEUCINE-RICH REPEAT PROTEIN 6"/>
    <property type="match status" value="1"/>
</dbReference>
<dbReference type="SUPFAM" id="SSF81383">
    <property type="entry name" value="F-box domain"/>
    <property type="match status" value="1"/>
</dbReference>
<feature type="region of interest" description="Disordered" evidence="1">
    <location>
        <begin position="445"/>
        <end position="485"/>
    </location>
</feature>
<comment type="caution">
    <text evidence="3">The sequence shown here is derived from an EMBL/GenBank/DDBJ whole genome shotgun (WGS) entry which is preliminary data.</text>
</comment>
<dbReference type="Pfam" id="PF12937">
    <property type="entry name" value="F-box-like"/>
    <property type="match status" value="1"/>
</dbReference>
<dbReference type="InterPro" id="IPR001810">
    <property type="entry name" value="F-box_dom"/>
</dbReference>
<dbReference type="GeneID" id="66101169"/>
<dbReference type="RefSeq" id="XP_043044081.1">
    <property type="nucleotide sequence ID" value="XM_043178875.1"/>
</dbReference>
<dbReference type="Gene3D" id="1.20.1280.50">
    <property type="match status" value="1"/>
</dbReference>
<evidence type="ECO:0000313" key="4">
    <source>
        <dbReference type="Proteomes" id="UP000812287"/>
    </source>
</evidence>
<gene>
    <name evidence="3" type="ORF">BT62DRAFT_1072636</name>
</gene>
<dbReference type="InterPro" id="IPR032675">
    <property type="entry name" value="LRR_dom_sf"/>
</dbReference>
<dbReference type="InterPro" id="IPR036047">
    <property type="entry name" value="F-box-like_dom_sf"/>
</dbReference>
<keyword evidence="4" id="KW-1185">Reference proteome</keyword>
<evidence type="ECO:0000259" key="2">
    <source>
        <dbReference type="Pfam" id="PF12937"/>
    </source>
</evidence>
<feature type="domain" description="F-box" evidence="2">
    <location>
        <begin position="7"/>
        <end position="61"/>
    </location>
</feature>
<name>A0A9P7W3F5_9AGAR</name>
<evidence type="ECO:0000256" key="1">
    <source>
        <dbReference type="SAM" id="MobiDB-lite"/>
    </source>
</evidence>
<dbReference type="OrthoDB" id="3261552at2759"/>
<protein>
    <recommendedName>
        <fullName evidence="2">F-box domain-containing protein</fullName>
    </recommendedName>
</protein>
<proteinExistence type="predicted"/>
<accession>A0A9P7W3F5</accession>
<sequence length="485" mass="54020">MAAVSKINQLPDELLALIFSPGIRNLSSDEHQPLLALICSVCRHWRNVAIEASELWTTIHISLERHIPAAQAFLERSKGRLIDLDIKALNADSVSSAREAAVITAPHISRVRTLAMTVAHFSTYTIFSDAYHFISATNLTSLSVNVIGYLWPLPGPFPLFASANSLCHFNTQGHLINVVSSRTSLTTLELSNYSPTHADIKNLFFESPCLETLILHGFDTNEQLDFGNEDDTPFIITVPTSLKSLAVSLYHPHSNGTGSCDCVLSSLCIPNLEYLEVVGNTVLDIGFNVHFGELAKLQTLRIQRCAVTLADKEFFLSLKELRHLELVDMSSELDIQHITGISPDDPPSSSFSSFPHLSSVFFSTEGEYTQSAFQLLQLAERRVAAGCPRFTLEVEQAHSEEFSKAIQSFIQDVRICVAESDGSAGLIQSMGDMIDDHLFGDQDEEEMDEDVHEWEPEYEEWGEEEYDAFESEDEFYGEDPPATYM</sequence>
<dbReference type="Proteomes" id="UP000812287">
    <property type="component" value="Unassembled WGS sequence"/>
</dbReference>